<reference evidence="2" key="1">
    <citation type="submission" date="2022-01" db="EMBL/GenBank/DDBJ databases">
        <authorList>
            <person name="King R."/>
        </authorList>
    </citation>
    <scope>NUCLEOTIDE SEQUENCE</scope>
</reference>
<proteinExistence type="predicted"/>
<name>A0A9N9TFQ4_PHYSR</name>
<dbReference type="EMBL" id="OU900094">
    <property type="protein sequence ID" value="CAG9854256.1"/>
    <property type="molecule type" value="Genomic_DNA"/>
</dbReference>
<protein>
    <submittedName>
        <fullName evidence="2">Uncharacterized protein</fullName>
    </submittedName>
</protein>
<feature type="compositionally biased region" description="Low complexity" evidence="1">
    <location>
        <begin position="1"/>
        <end position="18"/>
    </location>
</feature>
<gene>
    <name evidence="2" type="ORF">PHYEVI_LOCUS720</name>
</gene>
<sequence length="150" mass="17207">MRDSGTISASTTTITSSANVHPKAALTDIPEQHTMEHGSAGRSDKPENQKSKKKACAHQENKDDVSVIYKNDDFKCDPSFVGTSFEKELRSYSYTNYDDDHSREESELRILYFTRPRRASFRDTPLFKLWRWMRAAVCIRKQRASSDSCC</sequence>
<feature type="region of interest" description="Disordered" evidence="1">
    <location>
        <begin position="1"/>
        <end position="61"/>
    </location>
</feature>
<evidence type="ECO:0000313" key="3">
    <source>
        <dbReference type="Proteomes" id="UP001153712"/>
    </source>
</evidence>
<accession>A0A9N9TFQ4</accession>
<organism evidence="2 3">
    <name type="scientific">Phyllotreta striolata</name>
    <name type="common">Striped flea beetle</name>
    <name type="synonym">Crioceris striolata</name>
    <dbReference type="NCBI Taxonomy" id="444603"/>
    <lineage>
        <taxon>Eukaryota</taxon>
        <taxon>Metazoa</taxon>
        <taxon>Ecdysozoa</taxon>
        <taxon>Arthropoda</taxon>
        <taxon>Hexapoda</taxon>
        <taxon>Insecta</taxon>
        <taxon>Pterygota</taxon>
        <taxon>Neoptera</taxon>
        <taxon>Endopterygota</taxon>
        <taxon>Coleoptera</taxon>
        <taxon>Polyphaga</taxon>
        <taxon>Cucujiformia</taxon>
        <taxon>Chrysomeloidea</taxon>
        <taxon>Chrysomelidae</taxon>
        <taxon>Galerucinae</taxon>
        <taxon>Alticini</taxon>
        <taxon>Phyllotreta</taxon>
    </lineage>
</organism>
<evidence type="ECO:0000256" key="1">
    <source>
        <dbReference type="SAM" id="MobiDB-lite"/>
    </source>
</evidence>
<dbReference type="Proteomes" id="UP001153712">
    <property type="component" value="Chromosome 1"/>
</dbReference>
<evidence type="ECO:0000313" key="2">
    <source>
        <dbReference type="EMBL" id="CAG9854256.1"/>
    </source>
</evidence>
<dbReference type="AlphaFoldDB" id="A0A9N9TFQ4"/>
<dbReference type="OrthoDB" id="10532803at2759"/>
<keyword evidence="3" id="KW-1185">Reference proteome</keyword>